<keyword evidence="9" id="KW-0472">Membrane</keyword>
<name>A0ABV1LYS7_9BURK</name>
<dbReference type="InterPro" id="IPR050298">
    <property type="entry name" value="Gram-neg_bact_OMP"/>
</dbReference>
<evidence type="ECO:0000313" key="13">
    <source>
        <dbReference type="EMBL" id="MEQ5844443.1"/>
    </source>
</evidence>
<keyword evidence="14" id="KW-1185">Reference proteome</keyword>
<evidence type="ECO:0000256" key="8">
    <source>
        <dbReference type="ARBA" id="ARBA00023114"/>
    </source>
</evidence>
<evidence type="ECO:0000259" key="12">
    <source>
        <dbReference type="Pfam" id="PF13609"/>
    </source>
</evidence>
<dbReference type="PRINTS" id="PR00182">
    <property type="entry name" value="ECOLNEIPORIN"/>
</dbReference>
<keyword evidence="8" id="KW-0626">Porin</keyword>
<feature type="chain" id="PRO_5046553697" evidence="11">
    <location>
        <begin position="22"/>
        <end position="384"/>
    </location>
</feature>
<dbReference type="Proteomes" id="UP001469089">
    <property type="component" value="Unassembled WGS sequence"/>
</dbReference>
<evidence type="ECO:0000256" key="2">
    <source>
        <dbReference type="ARBA" id="ARBA00011233"/>
    </source>
</evidence>
<dbReference type="Gene3D" id="2.40.160.10">
    <property type="entry name" value="Porin"/>
    <property type="match status" value="1"/>
</dbReference>
<dbReference type="RefSeq" id="WP_349546037.1">
    <property type="nucleotide sequence ID" value="NZ_JAOALG010000003.1"/>
</dbReference>
<keyword evidence="13" id="KW-0614">Plasmid</keyword>
<keyword evidence="4" id="KW-1134">Transmembrane beta strand</keyword>
<evidence type="ECO:0000256" key="3">
    <source>
        <dbReference type="ARBA" id="ARBA00022448"/>
    </source>
</evidence>
<evidence type="ECO:0000256" key="5">
    <source>
        <dbReference type="ARBA" id="ARBA00022692"/>
    </source>
</evidence>
<dbReference type="PANTHER" id="PTHR34501:SF9">
    <property type="entry name" value="MAJOR OUTER MEMBRANE PROTEIN P.IA"/>
    <property type="match status" value="1"/>
</dbReference>
<dbReference type="InterPro" id="IPR001702">
    <property type="entry name" value="Porin_Gram-ve"/>
</dbReference>
<keyword evidence="5" id="KW-0812">Transmembrane</keyword>
<dbReference type="Pfam" id="PF13609">
    <property type="entry name" value="Porin_4"/>
    <property type="match status" value="1"/>
</dbReference>
<evidence type="ECO:0000256" key="6">
    <source>
        <dbReference type="ARBA" id="ARBA00022729"/>
    </source>
</evidence>
<evidence type="ECO:0000256" key="1">
    <source>
        <dbReference type="ARBA" id="ARBA00004571"/>
    </source>
</evidence>
<evidence type="ECO:0000256" key="4">
    <source>
        <dbReference type="ARBA" id="ARBA00022452"/>
    </source>
</evidence>
<keyword evidence="7" id="KW-0406">Ion transport</keyword>
<evidence type="ECO:0000313" key="14">
    <source>
        <dbReference type="Proteomes" id="UP001469089"/>
    </source>
</evidence>
<dbReference type="EMBL" id="JAOALG010000003">
    <property type="protein sequence ID" value="MEQ5844443.1"/>
    <property type="molecule type" value="Genomic_DNA"/>
</dbReference>
<reference evidence="13 14" key="1">
    <citation type="journal article" date="2024" name="Chem. Sci.">
        <title>Discovery of a lagriamide polyketide by integrated genome mining, isotopic labeling, and untargeted metabolomics.</title>
        <authorList>
            <person name="Fergusson C.H."/>
            <person name="Saulog J."/>
            <person name="Paulo B.S."/>
            <person name="Wilson D.M."/>
            <person name="Liu D.Y."/>
            <person name="Morehouse N.J."/>
            <person name="Waterworth S."/>
            <person name="Barkei J."/>
            <person name="Gray C.A."/>
            <person name="Kwan J.C."/>
            <person name="Eustaquio A.S."/>
            <person name="Linington R.G."/>
        </authorList>
    </citation>
    <scope>NUCLEOTIDE SEQUENCE [LARGE SCALE GENOMIC DNA]</scope>
    <source>
        <strain evidence="13 14">RL17-338-BIF-B</strain>
    </source>
</reference>
<dbReference type="InterPro" id="IPR002299">
    <property type="entry name" value="Porin_Neis"/>
</dbReference>
<dbReference type="CDD" id="cd00342">
    <property type="entry name" value="gram_neg_porins"/>
    <property type="match status" value="1"/>
</dbReference>
<evidence type="ECO:0000256" key="7">
    <source>
        <dbReference type="ARBA" id="ARBA00023065"/>
    </source>
</evidence>
<dbReference type="PANTHER" id="PTHR34501">
    <property type="entry name" value="PROTEIN YDDL-RELATED"/>
    <property type="match status" value="1"/>
</dbReference>
<evidence type="ECO:0000256" key="9">
    <source>
        <dbReference type="ARBA" id="ARBA00023136"/>
    </source>
</evidence>
<comment type="subunit">
    <text evidence="2">Homotrimer.</text>
</comment>
<feature type="domain" description="Porin" evidence="12">
    <location>
        <begin position="10"/>
        <end position="344"/>
    </location>
</feature>
<sequence length="384" mass="39706">MKRVTLSLISLASFVSMSAQAQSSVTLYGTVDTSLTYVNHAQNKENLLILGNSSAGNLTGSNWGLTGAEDLGGGLRAIFKLESGFDPASGKQSGGRLFGNQAFLGLASDRYGTVALGRQYDPLVDLVQPITAGSYFGSAFATAGDVDNYDNSFRVDKAIKYTSPVMSGLQIEAMYSLGGIAGSTGSAQSYSAGMAYDNGTLRMAGGYFYAANSPAASGLRTEWTSSSDGTFGSPVSTGYATAHSISIARVAGQYALGAVTFGAGYSNAQYHRDGSSVFGSNEHYNTAQGFLNYQATSALLVGAGYSYTKSGGNTSANYHQASLGADYSLSKRTDVYMTAAYQHAGGATTDGNGGAMAAQASIGSYGYVGTNSQTMVNVGLRHKF</sequence>
<geneLocation type="plasmid" evidence="13">
    <name>pl1</name>
</geneLocation>
<dbReference type="PRINTS" id="PR00184">
    <property type="entry name" value="NEISSPPORIN"/>
</dbReference>
<dbReference type="SUPFAM" id="SSF56935">
    <property type="entry name" value="Porins"/>
    <property type="match status" value="1"/>
</dbReference>
<proteinExistence type="predicted"/>
<keyword evidence="6 11" id="KW-0732">Signal</keyword>
<keyword evidence="10" id="KW-0998">Cell outer membrane</keyword>
<organism evidence="13 14">
    <name type="scientific">Paraburkholderia acidicola</name>
    <dbReference type="NCBI Taxonomy" id="1912599"/>
    <lineage>
        <taxon>Bacteria</taxon>
        <taxon>Pseudomonadati</taxon>
        <taxon>Pseudomonadota</taxon>
        <taxon>Betaproteobacteria</taxon>
        <taxon>Burkholderiales</taxon>
        <taxon>Burkholderiaceae</taxon>
        <taxon>Paraburkholderia</taxon>
    </lineage>
</organism>
<evidence type="ECO:0000256" key="10">
    <source>
        <dbReference type="ARBA" id="ARBA00023237"/>
    </source>
</evidence>
<feature type="signal peptide" evidence="11">
    <location>
        <begin position="1"/>
        <end position="21"/>
    </location>
</feature>
<protein>
    <submittedName>
        <fullName evidence="13">Porin</fullName>
    </submittedName>
</protein>
<evidence type="ECO:0000256" key="11">
    <source>
        <dbReference type="SAM" id="SignalP"/>
    </source>
</evidence>
<keyword evidence="3" id="KW-0813">Transport</keyword>
<dbReference type="InterPro" id="IPR033900">
    <property type="entry name" value="Gram_neg_porin_domain"/>
</dbReference>
<dbReference type="InterPro" id="IPR023614">
    <property type="entry name" value="Porin_dom_sf"/>
</dbReference>
<comment type="caution">
    <text evidence="13">The sequence shown here is derived from an EMBL/GenBank/DDBJ whole genome shotgun (WGS) entry which is preliminary data.</text>
</comment>
<comment type="subcellular location">
    <subcellularLocation>
        <location evidence="1">Cell outer membrane</location>
        <topology evidence="1">Multi-pass membrane protein</topology>
    </subcellularLocation>
</comment>
<accession>A0ABV1LYS7</accession>
<gene>
    <name evidence="13" type="ORF">N0A02_33870</name>
</gene>